<dbReference type="Proteomes" id="UP000242869">
    <property type="component" value="Unassembled WGS sequence"/>
</dbReference>
<dbReference type="OrthoDB" id="9793499at2"/>
<dbReference type="Gene3D" id="3.40.50.720">
    <property type="entry name" value="NAD(P)-binding Rossmann-like Domain"/>
    <property type="match status" value="1"/>
</dbReference>
<dbReference type="InterPro" id="IPR020904">
    <property type="entry name" value="Sc_DH/Rdtase_CS"/>
</dbReference>
<dbReference type="Pfam" id="PF13561">
    <property type="entry name" value="adh_short_C2"/>
    <property type="match status" value="1"/>
</dbReference>
<proteinExistence type="inferred from homology"/>
<reference evidence="4" key="1">
    <citation type="submission" date="2016-10" db="EMBL/GenBank/DDBJ databases">
        <authorList>
            <person name="Varghese N."/>
            <person name="Submissions S."/>
        </authorList>
    </citation>
    <scope>NUCLEOTIDE SEQUENCE [LARGE SCALE GENOMIC DNA]</scope>
    <source>
        <strain evidence="4">DSM 6150</strain>
    </source>
</reference>
<dbReference type="InterPro" id="IPR036291">
    <property type="entry name" value="NAD(P)-bd_dom_sf"/>
</dbReference>
<comment type="similarity">
    <text evidence="1">Belongs to the short-chain dehydrogenases/reductases (SDR) family.</text>
</comment>
<dbReference type="RefSeq" id="WP_091197802.1">
    <property type="nucleotide sequence ID" value="NZ_FOVE01000025.1"/>
</dbReference>
<dbReference type="NCBIfam" id="NF006598">
    <property type="entry name" value="PRK09135.1"/>
    <property type="match status" value="1"/>
</dbReference>
<dbReference type="PRINTS" id="PR00081">
    <property type="entry name" value="GDHRDH"/>
</dbReference>
<dbReference type="PROSITE" id="PS00061">
    <property type="entry name" value="ADH_SHORT"/>
    <property type="match status" value="1"/>
</dbReference>
<evidence type="ECO:0000256" key="1">
    <source>
        <dbReference type="ARBA" id="ARBA00006484"/>
    </source>
</evidence>
<dbReference type="STRING" id="83765.SAMN05660284_02672"/>
<keyword evidence="4" id="KW-1185">Reference proteome</keyword>
<dbReference type="EMBL" id="FOVE01000025">
    <property type="protein sequence ID" value="SFN99085.1"/>
    <property type="molecule type" value="Genomic_DNA"/>
</dbReference>
<dbReference type="FunFam" id="3.40.50.720:FF:000084">
    <property type="entry name" value="Short-chain dehydrogenase reductase"/>
    <property type="match status" value="1"/>
</dbReference>
<protein>
    <submittedName>
        <fullName evidence="3">Pteridine reductase</fullName>
    </submittedName>
</protein>
<dbReference type="PANTHER" id="PTHR43639:SF1">
    <property type="entry name" value="SHORT-CHAIN DEHYDROGENASE_REDUCTASE FAMILY PROTEIN"/>
    <property type="match status" value="1"/>
</dbReference>
<evidence type="ECO:0000313" key="4">
    <source>
        <dbReference type="Proteomes" id="UP000242869"/>
    </source>
</evidence>
<dbReference type="SUPFAM" id="SSF51735">
    <property type="entry name" value="NAD(P)-binding Rossmann-fold domains"/>
    <property type="match status" value="1"/>
</dbReference>
<dbReference type="InterPro" id="IPR002347">
    <property type="entry name" value="SDR_fam"/>
</dbReference>
<gene>
    <name evidence="3" type="ORF">SAMN05660284_02672</name>
</gene>
<organism evidence="3 4">
    <name type="scientific">Formivibrio citricus</name>
    <dbReference type="NCBI Taxonomy" id="83765"/>
    <lineage>
        <taxon>Bacteria</taxon>
        <taxon>Pseudomonadati</taxon>
        <taxon>Pseudomonadota</taxon>
        <taxon>Betaproteobacteria</taxon>
        <taxon>Neisseriales</taxon>
        <taxon>Chitinibacteraceae</taxon>
        <taxon>Formivibrio</taxon>
    </lineage>
</organism>
<evidence type="ECO:0000313" key="3">
    <source>
        <dbReference type="EMBL" id="SFN99085.1"/>
    </source>
</evidence>
<sequence length="245" mass="26323">MHEKVALVTGGARRVGAGIVRELHTHGWRILLHYRHSQKEADHLAAELNAIRSNSVATCQLDLLQTAHLPALIDAALVNFGRLDALINNASSFYPTPVGQIGEPAWDDLIGSNLKAPLFLAQAAASELTRTQGCIVSIADIHVERPLAGHPVYTIAKAGIVAMTKALARELAPAVRVNAVAPGVNLWPENETWFDAPARERIQATIPLGRTGEPQDIAHAIRFLLEAPYVTGAILPVDGGRSLHL</sequence>
<evidence type="ECO:0000256" key="2">
    <source>
        <dbReference type="ARBA" id="ARBA00023002"/>
    </source>
</evidence>
<dbReference type="PRINTS" id="PR00080">
    <property type="entry name" value="SDRFAMILY"/>
</dbReference>
<dbReference type="GO" id="GO:0016491">
    <property type="term" value="F:oxidoreductase activity"/>
    <property type="evidence" value="ECO:0007669"/>
    <property type="project" value="UniProtKB-KW"/>
</dbReference>
<dbReference type="AlphaFoldDB" id="A0A1I5DIK2"/>
<keyword evidence="2" id="KW-0560">Oxidoreductase</keyword>
<accession>A0A1I5DIK2</accession>
<name>A0A1I5DIK2_9NEIS</name>
<dbReference type="PANTHER" id="PTHR43639">
    <property type="entry name" value="OXIDOREDUCTASE, SHORT-CHAIN DEHYDROGENASE/REDUCTASE FAMILY (AFU_ORTHOLOGUE AFUA_5G02870)"/>
    <property type="match status" value="1"/>
</dbReference>